<accession>A0A402XDU6</accession>
<dbReference type="PANTHER" id="PTHR22642">
    <property type="entry name" value="IMIDAZOLONEPROPIONASE"/>
    <property type="match status" value="1"/>
</dbReference>
<sequence length="521" mass="57727">MNTDAADLILHSEAIFTAASEELFSGYIAIKNGAIAAMVADGEDIRAWRGERTCFLELGERLVCPGFCDNHTFFTGYMSMRRGVDLRAARNSAEALTWLQDAEQTLPAGQNLYGWGWSTSRWGALPEAEWLDNAFPQRPVIAINDDKSYCWMNRAAVKRYGFTATECSAEARVVLLNDMLSDSARLKDELRTFMARLAQQGVTAIKDVCFNDAPPLMNAWAELEQEGALSLRVSVVSQPVGAPVKLSFGHQARRRFTSPRLRFHGFKFMVDGVIADHTGDMLSPYADRPATHNERPVDYHALRQQALAAAEQGFSCCLNAEGDAAIRHCVDILAECRERNPDKALRHSLSDLECPHPDDIPRMAALGLFAEVYAQILLLNDSEADAYMRQRYGEAREAQFYDYAALFEAGVTVTIGTDLPLFIPSVPDAMYAACCRHFPDGSPAGGWHRERGMTRRQLLTAWTLNSARHHGMDALTGSLEPGKRADIAVFDRNILTCPAQTLRAAHVVLTLADGRVTHNLL</sequence>
<dbReference type="EMBL" id="RSUZ01000010">
    <property type="protein sequence ID" value="MIV63571.1"/>
    <property type="molecule type" value="Genomic_DNA"/>
</dbReference>
<evidence type="ECO:0000259" key="1">
    <source>
        <dbReference type="Pfam" id="PF07969"/>
    </source>
</evidence>
<feature type="domain" description="Amidohydrolase 3" evidence="1">
    <location>
        <begin position="58"/>
        <end position="518"/>
    </location>
</feature>
<keyword evidence="2" id="KW-0378">Hydrolase</keyword>
<gene>
    <name evidence="2" type="ORF">BA086_10810</name>
</gene>
<dbReference type="AlphaFoldDB" id="A0A402XDU6"/>
<dbReference type="Pfam" id="PF07969">
    <property type="entry name" value="Amidohydro_3"/>
    <property type="match status" value="1"/>
</dbReference>
<proteinExistence type="predicted"/>
<protein>
    <submittedName>
        <fullName evidence="2">Metal-dependent hydrolase</fullName>
    </submittedName>
</protein>
<dbReference type="PANTHER" id="PTHR22642:SF2">
    <property type="entry name" value="PROTEIN LONG AFTER FAR-RED 3"/>
    <property type="match status" value="1"/>
</dbReference>
<comment type="caution">
    <text evidence="2">The sequence shown here is derived from an EMBL/GenBank/DDBJ whole genome shotgun (WGS) entry which is preliminary data.</text>
</comment>
<reference evidence="2" key="1">
    <citation type="submission" date="2018-07" db="EMBL/GenBank/DDBJ databases">
        <authorList>
            <consortium name="GenomeTrakr network: Whole genome sequencing for foodborne pathogen traceback"/>
        </authorList>
    </citation>
    <scope>NUCLEOTIDE SEQUENCE [LARGE SCALE GENOMIC DNA]</scope>
    <source>
        <strain evidence="2">FDA00010322</strain>
    </source>
</reference>
<name>A0A402XDU6_SALER</name>
<organism evidence="2">
    <name type="scientific">Salmonella enterica</name>
    <name type="common">Salmonella choleraesuis</name>
    <dbReference type="NCBI Taxonomy" id="28901"/>
    <lineage>
        <taxon>Bacteria</taxon>
        <taxon>Pseudomonadati</taxon>
        <taxon>Pseudomonadota</taxon>
        <taxon>Gammaproteobacteria</taxon>
        <taxon>Enterobacterales</taxon>
        <taxon>Enterobacteriaceae</taxon>
        <taxon>Salmonella</taxon>
    </lineage>
</organism>
<dbReference type="InterPro" id="IPR032466">
    <property type="entry name" value="Metal_Hydrolase"/>
</dbReference>
<dbReference type="Proteomes" id="UP000885414">
    <property type="component" value="Unassembled WGS sequence"/>
</dbReference>
<dbReference type="SUPFAM" id="SSF51338">
    <property type="entry name" value="Composite domain of metallo-dependent hydrolases"/>
    <property type="match status" value="1"/>
</dbReference>
<dbReference type="GO" id="GO:0016810">
    <property type="term" value="F:hydrolase activity, acting on carbon-nitrogen (but not peptide) bonds"/>
    <property type="evidence" value="ECO:0007669"/>
    <property type="project" value="InterPro"/>
</dbReference>
<dbReference type="InterPro" id="IPR013108">
    <property type="entry name" value="Amidohydro_3"/>
</dbReference>
<dbReference type="Gene3D" id="3.10.310.70">
    <property type="match status" value="1"/>
</dbReference>
<dbReference type="Gene3D" id="2.30.40.10">
    <property type="entry name" value="Urease, subunit C, domain 1"/>
    <property type="match status" value="1"/>
</dbReference>
<dbReference type="Gene3D" id="3.20.20.140">
    <property type="entry name" value="Metal-dependent hydrolases"/>
    <property type="match status" value="1"/>
</dbReference>
<dbReference type="SUPFAM" id="SSF51556">
    <property type="entry name" value="Metallo-dependent hydrolases"/>
    <property type="match status" value="1"/>
</dbReference>
<dbReference type="InterPro" id="IPR011059">
    <property type="entry name" value="Metal-dep_hydrolase_composite"/>
</dbReference>
<evidence type="ECO:0000313" key="2">
    <source>
        <dbReference type="EMBL" id="MIV63571.1"/>
    </source>
</evidence>